<dbReference type="SMART" id="SM00829">
    <property type="entry name" value="PKS_ER"/>
    <property type="match status" value="1"/>
</dbReference>
<proteinExistence type="predicted"/>
<evidence type="ECO:0000313" key="4">
    <source>
        <dbReference type="Proteomes" id="UP001239445"/>
    </source>
</evidence>
<keyword evidence="4" id="KW-1185">Reference proteome</keyword>
<dbReference type="InterPro" id="IPR036291">
    <property type="entry name" value="NAD(P)-bd_dom_sf"/>
</dbReference>
<dbReference type="Pfam" id="PF08240">
    <property type="entry name" value="ADH_N"/>
    <property type="match status" value="1"/>
</dbReference>
<dbReference type="PANTHER" id="PTHR45033:SF1">
    <property type="entry name" value="OXIDOREDUCTASE (EUROFUNG)"/>
    <property type="match status" value="1"/>
</dbReference>
<dbReference type="Pfam" id="PF00107">
    <property type="entry name" value="ADH_zinc_N"/>
    <property type="match status" value="1"/>
</dbReference>
<dbReference type="InterPro" id="IPR011032">
    <property type="entry name" value="GroES-like_sf"/>
</dbReference>
<dbReference type="AlphaFoldDB" id="A0AAJ0B1S0"/>
<dbReference type="SUPFAM" id="SSF51735">
    <property type="entry name" value="NAD(P)-binding Rossmann-fold domains"/>
    <property type="match status" value="1"/>
</dbReference>
<comment type="caution">
    <text evidence="3">The sequence shown here is derived from an EMBL/GenBank/DDBJ whole genome shotgun (WGS) entry which is preliminary data.</text>
</comment>
<name>A0AAJ0B1S0_9PEZI</name>
<feature type="domain" description="Enoyl reductase (ER)" evidence="2">
    <location>
        <begin position="17"/>
        <end position="355"/>
    </location>
</feature>
<dbReference type="CDD" id="cd08276">
    <property type="entry name" value="MDR7"/>
    <property type="match status" value="1"/>
</dbReference>
<gene>
    <name evidence="3" type="ORF">QBC47DRAFT_394592</name>
</gene>
<dbReference type="PANTHER" id="PTHR45033">
    <property type="match status" value="1"/>
</dbReference>
<dbReference type="InterPro" id="IPR052711">
    <property type="entry name" value="Zinc_ADH-like"/>
</dbReference>
<evidence type="ECO:0000256" key="1">
    <source>
        <dbReference type="SAM" id="MobiDB-lite"/>
    </source>
</evidence>
<dbReference type="Proteomes" id="UP001239445">
    <property type="component" value="Unassembled WGS sequence"/>
</dbReference>
<dbReference type="InterPro" id="IPR013154">
    <property type="entry name" value="ADH-like_N"/>
</dbReference>
<organism evidence="3 4">
    <name type="scientific">Echria macrotheca</name>
    <dbReference type="NCBI Taxonomy" id="438768"/>
    <lineage>
        <taxon>Eukaryota</taxon>
        <taxon>Fungi</taxon>
        <taxon>Dikarya</taxon>
        <taxon>Ascomycota</taxon>
        <taxon>Pezizomycotina</taxon>
        <taxon>Sordariomycetes</taxon>
        <taxon>Sordariomycetidae</taxon>
        <taxon>Sordariales</taxon>
        <taxon>Schizotheciaceae</taxon>
        <taxon>Echria</taxon>
    </lineage>
</organism>
<protein>
    <submittedName>
        <fullName evidence="3">Zinc-binding dehydrogenase</fullName>
    </submittedName>
</protein>
<dbReference type="Gene3D" id="3.90.180.10">
    <property type="entry name" value="Medium-chain alcohol dehydrogenases, catalytic domain"/>
    <property type="match status" value="1"/>
</dbReference>
<feature type="compositionally biased region" description="Polar residues" evidence="1">
    <location>
        <begin position="1"/>
        <end position="17"/>
    </location>
</feature>
<sequence>MSNRRTTVEQWLTQQDGLDNLRRSSAPMPSPGKDEVLVAIHSVSLNYRDTEVAMGLYKYYDQPGDDPSKPLVPASDMCGVVIAVGEGPHTIPWKVGDRVLSTFVQAHLTGQITPAHLATGLGKPLPGVLQTHRVFPTYGLVRAPGHLSDHEASCLPIAAVTAWMAVRGAHPTLKGKTVLLQGTGGVSISGLQIAKASGARVILTSSSDEKLARAKGMGPFAPDFVINYRTTPQWQDEVMRLTDGRGVDVVVETGGAQTLYKALDCIAFGGVVACIGYTSGREDEGSRPNINLLVLRRTVTLKGILNGPRDQFEEMCAFYEEHGIKPVVDRVFGFGEADEAFKYLFSGQHFGKVVIKVAE</sequence>
<dbReference type="InterPro" id="IPR020843">
    <property type="entry name" value="ER"/>
</dbReference>
<dbReference type="SUPFAM" id="SSF50129">
    <property type="entry name" value="GroES-like"/>
    <property type="match status" value="1"/>
</dbReference>
<dbReference type="GO" id="GO:0016491">
    <property type="term" value="F:oxidoreductase activity"/>
    <property type="evidence" value="ECO:0007669"/>
    <property type="project" value="InterPro"/>
</dbReference>
<evidence type="ECO:0000313" key="3">
    <source>
        <dbReference type="EMBL" id="KAK1750095.1"/>
    </source>
</evidence>
<reference evidence="3" key="1">
    <citation type="submission" date="2023-06" db="EMBL/GenBank/DDBJ databases">
        <title>Genome-scale phylogeny and comparative genomics of the fungal order Sordariales.</title>
        <authorList>
            <consortium name="Lawrence Berkeley National Laboratory"/>
            <person name="Hensen N."/>
            <person name="Bonometti L."/>
            <person name="Westerberg I."/>
            <person name="Brannstrom I.O."/>
            <person name="Guillou S."/>
            <person name="Cros-Aarteil S."/>
            <person name="Calhoun S."/>
            <person name="Haridas S."/>
            <person name="Kuo A."/>
            <person name="Mondo S."/>
            <person name="Pangilinan J."/>
            <person name="Riley R."/>
            <person name="Labutti K."/>
            <person name="Andreopoulos B."/>
            <person name="Lipzen A."/>
            <person name="Chen C."/>
            <person name="Yanf M."/>
            <person name="Daum C."/>
            <person name="Ng V."/>
            <person name="Clum A."/>
            <person name="Steindorff A."/>
            <person name="Ohm R."/>
            <person name="Martin F."/>
            <person name="Silar P."/>
            <person name="Natvig D."/>
            <person name="Lalanne C."/>
            <person name="Gautier V."/>
            <person name="Ament-Velasquez S.L."/>
            <person name="Kruys A."/>
            <person name="Hutchinson M.I."/>
            <person name="Powell A.J."/>
            <person name="Barry K."/>
            <person name="Miller A.N."/>
            <person name="Grigoriev I.V."/>
            <person name="Debuchy R."/>
            <person name="Gladieux P."/>
            <person name="Thoren M.H."/>
            <person name="Johannesson H."/>
        </authorList>
    </citation>
    <scope>NUCLEOTIDE SEQUENCE</scope>
    <source>
        <strain evidence="3">PSN4</strain>
    </source>
</reference>
<accession>A0AAJ0B1S0</accession>
<evidence type="ECO:0000259" key="2">
    <source>
        <dbReference type="SMART" id="SM00829"/>
    </source>
</evidence>
<dbReference type="Gene3D" id="3.40.50.720">
    <property type="entry name" value="NAD(P)-binding Rossmann-like Domain"/>
    <property type="match status" value="1"/>
</dbReference>
<dbReference type="InterPro" id="IPR013149">
    <property type="entry name" value="ADH-like_C"/>
</dbReference>
<dbReference type="EMBL" id="MU839849">
    <property type="protein sequence ID" value="KAK1750095.1"/>
    <property type="molecule type" value="Genomic_DNA"/>
</dbReference>
<feature type="region of interest" description="Disordered" evidence="1">
    <location>
        <begin position="1"/>
        <end position="33"/>
    </location>
</feature>